<evidence type="ECO:0000313" key="2">
    <source>
        <dbReference type="Proteomes" id="UP000025171"/>
    </source>
</evidence>
<dbReference type="EMBL" id="ARYK01000002">
    <property type="protein sequence ID" value="KCZ93521.1"/>
    <property type="molecule type" value="Genomic_DNA"/>
</dbReference>
<dbReference type="eggNOG" id="COG3012">
    <property type="taxonomic scope" value="Bacteria"/>
</dbReference>
<dbReference type="RefSeq" id="WP_035615201.1">
    <property type="nucleotide sequence ID" value="NZ_ARYK01000002.1"/>
</dbReference>
<dbReference type="STRING" id="1280950.HJO_06690"/>
<sequence>MAKAKALGAKIQKAAHQREQGFGKPIISVEASGQRFLVVCNRIYHSPNWQTFHDFLREFLFSLLGPEWLREETAKSLEIQHPIARWVVMAQSDVTSVPIINGLRHGDMTGSMKAFMQLAYNLYLIAHNSPPDDAFDRVRGYVARLKQRHFGNFLGALYETYAAAAFLKAGFNIQYEEESKGERSYTEFVAVYPQTGRTFSVEAKARNSSGAPQDDEVKRLRVTSKLITALNKYSEHERIVMIELNVPDEVSEDLANQWPAAAMDQIRSAEGLTNNDGQEFDPAYVIVTNHNYHSRLDARVQTQALGFGYKIPDFAPAVPISSFYEYVCSQERHVEIDALMSSLKDHSHIPATFDGQPPELAFDPDQRPRLTVGEVYEIPSADGDPVAGLLESGTVMESQQLAYCVHRLENGTRIIATHPLSDSEMTVWRRNPSIFFGEEDRVKKPAESPLDFAKFLYESYKNTDRTKLEEWLSPWVPAAALAEMDQKQLAARYCEDMAMQMWKTTQANKPGGKVSRNSAGD</sequence>
<comment type="caution">
    <text evidence="1">The sequence shown here is derived from an EMBL/GenBank/DDBJ whole genome shotgun (WGS) entry which is preliminary data.</text>
</comment>
<dbReference type="Proteomes" id="UP000025171">
    <property type="component" value="Unassembled WGS sequence"/>
</dbReference>
<evidence type="ECO:0000313" key="1">
    <source>
        <dbReference type="EMBL" id="KCZ93521.1"/>
    </source>
</evidence>
<accession>A0A059FSS2</accession>
<protein>
    <submittedName>
        <fullName evidence="1">Uncharacterized protein</fullName>
    </submittedName>
</protein>
<dbReference type="AlphaFoldDB" id="A0A059FSS2"/>
<name>A0A059FSS2_9PROT</name>
<dbReference type="PATRIC" id="fig|1280950.3.peg.1344"/>
<organism evidence="1 2">
    <name type="scientific">Hyphomonas johnsonii MHS-2</name>
    <dbReference type="NCBI Taxonomy" id="1280950"/>
    <lineage>
        <taxon>Bacteria</taxon>
        <taxon>Pseudomonadati</taxon>
        <taxon>Pseudomonadota</taxon>
        <taxon>Alphaproteobacteria</taxon>
        <taxon>Hyphomonadales</taxon>
        <taxon>Hyphomonadaceae</taxon>
        <taxon>Hyphomonas</taxon>
    </lineage>
</organism>
<proteinExistence type="predicted"/>
<gene>
    <name evidence="1" type="ORF">HJO_06690</name>
</gene>
<keyword evidence="2" id="KW-1185">Reference proteome</keyword>
<reference evidence="1 2" key="1">
    <citation type="journal article" date="2014" name="Antonie Van Leeuwenhoek">
        <title>Hyphomonas beringensis sp. nov. and Hyphomonas chukchiensis sp. nov., isolated from surface seawater of the Bering Sea and Chukchi Sea.</title>
        <authorList>
            <person name="Li C."/>
            <person name="Lai Q."/>
            <person name="Li G."/>
            <person name="Dong C."/>
            <person name="Wang J."/>
            <person name="Liao Y."/>
            <person name="Shao Z."/>
        </authorList>
    </citation>
    <scope>NUCLEOTIDE SEQUENCE [LARGE SCALE GENOMIC DNA]</scope>
    <source>
        <strain evidence="1 2">MHS-2</strain>
    </source>
</reference>